<reference evidence="2" key="1">
    <citation type="submission" date="2015-04" db="UniProtKB">
        <authorList>
            <consortium name="EnsemblPlants"/>
        </authorList>
    </citation>
    <scope>IDENTIFICATION</scope>
    <source>
        <strain evidence="2">SL10</strain>
    </source>
</reference>
<accession>A0A0E0G8Y2</accession>
<dbReference type="EnsemblPlants" id="ONIVA02G24430.1">
    <property type="protein sequence ID" value="ONIVA02G24430.1"/>
    <property type="gene ID" value="ONIVA02G24430"/>
</dbReference>
<dbReference type="Gramene" id="ONIVA02G24430.1">
    <property type="protein sequence ID" value="ONIVA02G24430.1"/>
    <property type="gene ID" value="ONIVA02G24430"/>
</dbReference>
<sequence>MVSNTSAERHYYKGATGLSHIIANLSSGHSCCWSSDSDLANQSKEKIATRRRGKPTTGELLDRLQEINPTYCPFRSYGPRQHMHMNS</sequence>
<dbReference type="Proteomes" id="UP000006591">
    <property type="component" value="Chromosome 2"/>
</dbReference>
<protein>
    <submittedName>
        <fullName evidence="2">Uncharacterized protein</fullName>
    </submittedName>
</protein>
<organism evidence="2">
    <name type="scientific">Oryza nivara</name>
    <name type="common">Indian wild rice</name>
    <name type="synonym">Oryza sativa f. spontanea</name>
    <dbReference type="NCBI Taxonomy" id="4536"/>
    <lineage>
        <taxon>Eukaryota</taxon>
        <taxon>Viridiplantae</taxon>
        <taxon>Streptophyta</taxon>
        <taxon>Embryophyta</taxon>
        <taxon>Tracheophyta</taxon>
        <taxon>Spermatophyta</taxon>
        <taxon>Magnoliopsida</taxon>
        <taxon>Liliopsida</taxon>
        <taxon>Poales</taxon>
        <taxon>Poaceae</taxon>
        <taxon>BOP clade</taxon>
        <taxon>Oryzoideae</taxon>
        <taxon>Oryzeae</taxon>
        <taxon>Oryzinae</taxon>
        <taxon>Oryza</taxon>
    </lineage>
</organism>
<proteinExistence type="predicted"/>
<feature type="region of interest" description="Disordered" evidence="1">
    <location>
        <begin position="42"/>
        <end position="62"/>
    </location>
</feature>
<evidence type="ECO:0000256" key="1">
    <source>
        <dbReference type="SAM" id="MobiDB-lite"/>
    </source>
</evidence>
<evidence type="ECO:0000313" key="2">
    <source>
        <dbReference type="EnsemblPlants" id="ONIVA02G24430.1"/>
    </source>
</evidence>
<dbReference type="AlphaFoldDB" id="A0A0E0G8Y2"/>
<evidence type="ECO:0000313" key="3">
    <source>
        <dbReference type="Proteomes" id="UP000006591"/>
    </source>
</evidence>
<keyword evidence="3" id="KW-1185">Reference proteome</keyword>
<reference evidence="2" key="2">
    <citation type="submission" date="2018-04" db="EMBL/GenBank/DDBJ databases">
        <title>OnivRS2 (Oryza nivara Reference Sequence Version 2).</title>
        <authorList>
            <person name="Zhang J."/>
            <person name="Kudrna D."/>
            <person name="Lee S."/>
            <person name="Talag J."/>
            <person name="Rajasekar S."/>
            <person name="Welchert J."/>
            <person name="Hsing Y.-I."/>
            <person name="Wing R.A."/>
        </authorList>
    </citation>
    <scope>NUCLEOTIDE SEQUENCE [LARGE SCALE GENOMIC DNA]</scope>
    <source>
        <strain evidence="2">SL10</strain>
    </source>
</reference>
<name>A0A0E0G8Y2_ORYNI</name>
<dbReference type="HOGENOM" id="CLU_2487249_0_0_1"/>